<dbReference type="AlphaFoldDB" id="A0A9D3YPF8"/>
<protein>
    <submittedName>
        <fullName evidence="2">Uncharacterized protein</fullName>
    </submittedName>
</protein>
<reference evidence="2" key="1">
    <citation type="journal article" date="2019" name="bioRxiv">
        <title>The Genome of the Zebra Mussel, Dreissena polymorpha: A Resource for Invasive Species Research.</title>
        <authorList>
            <person name="McCartney M.A."/>
            <person name="Auch B."/>
            <person name="Kono T."/>
            <person name="Mallez S."/>
            <person name="Zhang Y."/>
            <person name="Obille A."/>
            <person name="Becker A."/>
            <person name="Abrahante J.E."/>
            <person name="Garbe J."/>
            <person name="Badalamenti J.P."/>
            <person name="Herman A."/>
            <person name="Mangelson H."/>
            <person name="Liachko I."/>
            <person name="Sullivan S."/>
            <person name="Sone E.D."/>
            <person name="Koren S."/>
            <person name="Silverstein K.A.T."/>
            <person name="Beckman K.B."/>
            <person name="Gohl D.M."/>
        </authorList>
    </citation>
    <scope>NUCLEOTIDE SEQUENCE</scope>
    <source>
        <strain evidence="2">Duluth1</strain>
        <tissue evidence="2">Whole animal</tissue>
    </source>
</reference>
<reference evidence="2" key="2">
    <citation type="submission" date="2020-11" db="EMBL/GenBank/DDBJ databases">
        <authorList>
            <person name="McCartney M.A."/>
            <person name="Auch B."/>
            <person name="Kono T."/>
            <person name="Mallez S."/>
            <person name="Becker A."/>
            <person name="Gohl D.M."/>
            <person name="Silverstein K.A.T."/>
            <person name="Koren S."/>
            <person name="Bechman K.B."/>
            <person name="Herman A."/>
            <person name="Abrahante J.E."/>
            <person name="Garbe J."/>
        </authorList>
    </citation>
    <scope>NUCLEOTIDE SEQUENCE</scope>
    <source>
        <strain evidence="2">Duluth1</strain>
        <tissue evidence="2">Whole animal</tissue>
    </source>
</reference>
<organism evidence="2 3">
    <name type="scientific">Dreissena polymorpha</name>
    <name type="common">Zebra mussel</name>
    <name type="synonym">Mytilus polymorpha</name>
    <dbReference type="NCBI Taxonomy" id="45954"/>
    <lineage>
        <taxon>Eukaryota</taxon>
        <taxon>Metazoa</taxon>
        <taxon>Spiralia</taxon>
        <taxon>Lophotrochozoa</taxon>
        <taxon>Mollusca</taxon>
        <taxon>Bivalvia</taxon>
        <taxon>Autobranchia</taxon>
        <taxon>Heteroconchia</taxon>
        <taxon>Euheterodonta</taxon>
        <taxon>Imparidentia</taxon>
        <taxon>Neoheterodontei</taxon>
        <taxon>Myida</taxon>
        <taxon>Dreissenoidea</taxon>
        <taxon>Dreissenidae</taxon>
        <taxon>Dreissena</taxon>
    </lineage>
</organism>
<name>A0A9D3YPF8_DREPO</name>
<evidence type="ECO:0000313" key="2">
    <source>
        <dbReference type="EMBL" id="KAH3704337.1"/>
    </source>
</evidence>
<evidence type="ECO:0000256" key="1">
    <source>
        <dbReference type="SAM" id="MobiDB-lite"/>
    </source>
</evidence>
<dbReference type="EMBL" id="JAIWYP010000015">
    <property type="protein sequence ID" value="KAH3704337.1"/>
    <property type="molecule type" value="Genomic_DNA"/>
</dbReference>
<comment type="caution">
    <text evidence="2">The sequence shown here is derived from an EMBL/GenBank/DDBJ whole genome shotgun (WGS) entry which is preliminary data.</text>
</comment>
<feature type="region of interest" description="Disordered" evidence="1">
    <location>
        <begin position="61"/>
        <end position="85"/>
    </location>
</feature>
<sequence>MEDVNPKLIIIAKLFAICLSPTGQPELSQIISFSPKPYQVAGVCQTILSLPNQAVCLGPTKQHVPAPPSSLTQPNERLSQPNQAA</sequence>
<accession>A0A9D3YPF8</accession>
<keyword evidence="3" id="KW-1185">Reference proteome</keyword>
<dbReference type="Proteomes" id="UP000828390">
    <property type="component" value="Unassembled WGS sequence"/>
</dbReference>
<feature type="compositionally biased region" description="Polar residues" evidence="1">
    <location>
        <begin position="69"/>
        <end position="85"/>
    </location>
</feature>
<evidence type="ECO:0000313" key="3">
    <source>
        <dbReference type="Proteomes" id="UP000828390"/>
    </source>
</evidence>
<proteinExistence type="predicted"/>
<gene>
    <name evidence="2" type="ORF">DPMN_079393</name>
</gene>